<dbReference type="EMBL" id="CP014671">
    <property type="protein sequence ID" value="ANX04661.1"/>
    <property type="molecule type" value="Genomic_DNA"/>
</dbReference>
<dbReference type="Pfam" id="PF25371">
    <property type="entry name" value="DUF7884"/>
    <property type="match status" value="1"/>
</dbReference>
<dbReference type="PANTHER" id="PTHR43667:SF1">
    <property type="entry name" value="CYCLOPROPANE-FATTY-ACYL-PHOSPHOLIPID SYNTHASE"/>
    <property type="match status" value="1"/>
</dbReference>
<evidence type="ECO:0000259" key="6">
    <source>
        <dbReference type="Pfam" id="PF25371"/>
    </source>
</evidence>
<dbReference type="InterPro" id="IPR029063">
    <property type="entry name" value="SAM-dependent_MTases_sf"/>
</dbReference>
<evidence type="ECO:0000256" key="1">
    <source>
        <dbReference type="ARBA" id="ARBA00010815"/>
    </source>
</evidence>
<comment type="similarity">
    <text evidence="1">Belongs to the CFA/CMAS family.</text>
</comment>
<evidence type="ECO:0000313" key="7">
    <source>
        <dbReference type="EMBL" id="ANX04661.1"/>
    </source>
</evidence>
<evidence type="ECO:0000313" key="8">
    <source>
        <dbReference type="Proteomes" id="UP000092952"/>
    </source>
</evidence>
<dbReference type="CDD" id="cd02440">
    <property type="entry name" value="AdoMet_MTases"/>
    <property type="match status" value="1"/>
</dbReference>
<keyword evidence="2" id="KW-0489">Methyltransferase</keyword>
<keyword evidence="3" id="KW-0808">Transferase</keyword>
<dbReference type="InterPro" id="IPR057206">
    <property type="entry name" value="DUF7884"/>
</dbReference>
<dbReference type="GO" id="GO:0008168">
    <property type="term" value="F:methyltransferase activity"/>
    <property type="evidence" value="ECO:0007669"/>
    <property type="project" value="UniProtKB-KW"/>
</dbReference>
<dbReference type="OrthoDB" id="9782855at2"/>
<dbReference type="InterPro" id="IPR003333">
    <property type="entry name" value="CMAS"/>
</dbReference>
<dbReference type="Proteomes" id="UP000092952">
    <property type="component" value="Chromosome"/>
</dbReference>
<keyword evidence="5" id="KW-0443">Lipid metabolism</keyword>
<evidence type="ECO:0000256" key="5">
    <source>
        <dbReference type="ARBA" id="ARBA00023098"/>
    </source>
</evidence>
<dbReference type="AlphaFoldDB" id="A0A1B1YV59"/>
<gene>
    <name evidence="7" type="ORF">PG2T_11125</name>
</gene>
<dbReference type="Gene3D" id="3.40.50.150">
    <property type="entry name" value="Vaccinia Virus protein VP39"/>
    <property type="match status" value="1"/>
</dbReference>
<keyword evidence="8" id="KW-1185">Reference proteome</keyword>
<dbReference type="GO" id="GO:0008610">
    <property type="term" value="P:lipid biosynthetic process"/>
    <property type="evidence" value="ECO:0007669"/>
    <property type="project" value="InterPro"/>
</dbReference>
<reference evidence="8" key="1">
    <citation type="submission" date="2016-03" db="EMBL/GenBank/DDBJ databases">
        <title>Complete genome sequence of Solimmundus cernigliae, representing a novel lineage of polycyclic aromatic hydrocarbon degraders within the Gammaproteobacteria.</title>
        <authorList>
            <person name="Singleton D.R."/>
            <person name="Dickey A.N."/>
            <person name="Scholl E.H."/>
            <person name="Wright F.A."/>
            <person name="Aitken M.D."/>
        </authorList>
    </citation>
    <scope>NUCLEOTIDE SEQUENCE [LARGE SCALE GENOMIC DNA]</scope>
    <source>
        <strain evidence="8">TR3.2</strain>
    </source>
</reference>
<proteinExistence type="inferred from homology"/>
<dbReference type="InterPro" id="IPR050723">
    <property type="entry name" value="CFA/CMAS"/>
</dbReference>
<keyword evidence="4" id="KW-0949">S-adenosyl-L-methionine</keyword>
<evidence type="ECO:0000256" key="2">
    <source>
        <dbReference type="ARBA" id="ARBA00022603"/>
    </source>
</evidence>
<dbReference type="PANTHER" id="PTHR43667">
    <property type="entry name" value="CYCLOPROPANE-FATTY-ACYL-PHOSPHOLIPID SYNTHASE"/>
    <property type="match status" value="1"/>
</dbReference>
<name>A0A1B1YV59_9GAMM</name>
<feature type="domain" description="DUF7884" evidence="6">
    <location>
        <begin position="16"/>
        <end position="89"/>
    </location>
</feature>
<dbReference type="RefSeq" id="WP_068805353.1">
    <property type="nucleotide sequence ID" value="NZ_CP014671.1"/>
</dbReference>
<dbReference type="Pfam" id="PF02353">
    <property type="entry name" value="CMAS"/>
    <property type="match status" value="1"/>
</dbReference>
<organism evidence="7 8">
    <name type="scientific">Immundisolibacter cernigliae</name>
    <dbReference type="NCBI Taxonomy" id="1810504"/>
    <lineage>
        <taxon>Bacteria</taxon>
        <taxon>Pseudomonadati</taxon>
        <taxon>Pseudomonadota</taxon>
        <taxon>Gammaproteobacteria</taxon>
        <taxon>Immundisolibacterales</taxon>
        <taxon>Immundisolibacteraceae</taxon>
        <taxon>Immundisolibacter</taxon>
    </lineage>
</organism>
<accession>A0A1B1YV59</accession>
<dbReference type="GO" id="GO:0032259">
    <property type="term" value="P:methylation"/>
    <property type="evidence" value="ECO:0007669"/>
    <property type="project" value="UniProtKB-KW"/>
</dbReference>
<dbReference type="SUPFAM" id="SSF53335">
    <property type="entry name" value="S-adenosyl-L-methionine-dependent methyltransferases"/>
    <property type="match status" value="1"/>
</dbReference>
<evidence type="ECO:0000256" key="3">
    <source>
        <dbReference type="ARBA" id="ARBA00022679"/>
    </source>
</evidence>
<dbReference type="KEGG" id="gbi:PG2T_11125"/>
<sequence length="403" mass="45802">MKRELAVLGRLIRRGTLELRLPDGAQHLFGSGPPHARWTFTRRDSLRRIIANPELALGESYMRGEWDTPPGELATLLAVLMRNAGELAHDGGRLRRLLGGLLQQWNRVQASYRNVAHHYDLDEWLFRLFLDREMYYSCAYFAVPQLSLEAAQRAKAEHIAAKLRLQPGQRVLDIGCGWGSLALHLAQHHDVHVTGLTLSRAQLAVAQRTAQERGLSGRVQFLLQDYREHADQYDRIVSVGMFEHVGRPYYARFFRQVAASLRPRGVALVHTICRLGPPGTTNAWVRRYIFPGGYSPALSELTAGIEHSALKVMDMELLRRHYALTLNAWQARFQRHRAEVAERMGEQFCRMWEFYLAAAEASFETDDMAVAQVQLAAEADAVPLTRDYLYAPLAQPRTLRRAG</sequence>
<dbReference type="PIRSF" id="PIRSF003085">
    <property type="entry name" value="CMAS"/>
    <property type="match status" value="1"/>
</dbReference>
<dbReference type="InParanoid" id="A0A1B1YV59"/>
<evidence type="ECO:0000256" key="4">
    <source>
        <dbReference type="ARBA" id="ARBA00022691"/>
    </source>
</evidence>
<dbReference type="STRING" id="1810504.PG2T_11125"/>
<dbReference type="FunCoup" id="A0A1B1YV59">
    <property type="interactions" value="320"/>
</dbReference>
<protein>
    <submittedName>
        <fullName evidence="7">Cyclopropane-fatty-acyl-phospholipid synthase</fullName>
    </submittedName>
</protein>